<organism evidence="11 12">
    <name type="scientific">Aliikangiella coralliicola</name>
    <dbReference type="NCBI Taxonomy" id="2592383"/>
    <lineage>
        <taxon>Bacteria</taxon>
        <taxon>Pseudomonadati</taxon>
        <taxon>Pseudomonadota</taxon>
        <taxon>Gammaproteobacteria</taxon>
        <taxon>Oceanospirillales</taxon>
        <taxon>Pleioneaceae</taxon>
        <taxon>Aliikangiella</taxon>
    </lineage>
</organism>
<protein>
    <recommendedName>
        <fullName evidence="3 9">Flagellar biosynthetic protein FliR</fullName>
    </recommendedName>
</protein>
<dbReference type="InterPro" id="IPR006303">
    <property type="entry name" value="FliR"/>
</dbReference>
<feature type="transmembrane region" description="Helical" evidence="10">
    <location>
        <begin position="64"/>
        <end position="88"/>
    </location>
</feature>
<evidence type="ECO:0000256" key="10">
    <source>
        <dbReference type="RuleBase" id="RU362071"/>
    </source>
</evidence>
<name>A0A545UBC3_9GAMM</name>
<feature type="transmembrane region" description="Helical" evidence="10">
    <location>
        <begin position="127"/>
        <end position="148"/>
    </location>
</feature>
<evidence type="ECO:0000313" key="11">
    <source>
        <dbReference type="EMBL" id="TQV86764.1"/>
    </source>
</evidence>
<dbReference type="PANTHER" id="PTHR30065:SF8">
    <property type="entry name" value="FLAGELLAR BIOSYNTHETIC PROTEIN FLIR"/>
    <property type="match status" value="1"/>
</dbReference>
<keyword evidence="11" id="KW-0969">Cilium</keyword>
<feature type="transmembrane region" description="Helical" evidence="10">
    <location>
        <begin position="12"/>
        <end position="33"/>
    </location>
</feature>
<dbReference type="InterPro" id="IPR002010">
    <property type="entry name" value="T3SS_IM_R"/>
</dbReference>
<sequence length="262" mass="28481">MLSLNAEQILSFLAVYMLPFARLSGLLMTLSVIGSRNFSARFRLLLALSITILVAPVLPPTEPIKLFTAQSFILVIEQTLIGVVIGFVSRLLLETFVVGAQIVAMQSGLGFASLVDPANGTSVPALGQFFLMLTTLLFLAFDGHLLMIRLVVESFYVLPIGADTGITIFEMFYKIVIWAKWVFATALLMALVSIASLLIVNISFGVMTRAAPQINVFAVGFPLTMVSGLILVWLTLSYFLPHFEGQLARASVLVCDLVGLEC</sequence>
<comment type="caution">
    <text evidence="11">The sequence shown here is derived from an EMBL/GenBank/DDBJ whole genome shotgun (WGS) entry which is preliminary data.</text>
</comment>
<proteinExistence type="inferred from homology"/>
<feature type="transmembrane region" description="Helical" evidence="10">
    <location>
        <begin position="216"/>
        <end position="240"/>
    </location>
</feature>
<feature type="transmembrane region" description="Helical" evidence="10">
    <location>
        <begin position="181"/>
        <end position="204"/>
    </location>
</feature>
<evidence type="ECO:0000313" key="12">
    <source>
        <dbReference type="Proteomes" id="UP000315439"/>
    </source>
</evidence>
<dbReference type="Proteomes" id="UP000315439">
    <property type="component" value="Unassembled WGS sequence"/>
</dbReference>
<dbReference type="GO" id="GO:0009425">
    <property type="term" value="C:bacterial-type flagellum basal body"/>
    <property type="evidence" value="ECO:0007669"/>
    <property type="project" value="UniProtKB-SubCell"/>
</dbReference>
<evidence type="ECO:0000256" key="6">
    <source>
        <dbReference type="ARBA" id="ARBA00022989"/>
    </source>
</evidence>
<keyword evidence="11" id="KW-0282">Flagellum</keyword>
<dbReference type="Pfam" id="PF01311">
    <property type="entry name" value="Bac_export_1"/>
    <property type="match status" value="1"/>
</dbReference>
<dbReference type="EMBL" id="VIKS01000010">
    <property type="protein sequence ID" value="TQV86764.1"/>
    <property type="molecule type" value="Genomic_DNA"/>
</dbReference>
<evidence type="ECO:0000256" key="9">
    <source>
        <dbReference type="NCBIfam" id="TIGR01400"/>
    </source>
</evidence>
<dbReference type="GO" id="GO:0044780">
    <property type="term" value="P:bacterial-type flagellum assembly"/>
    <property type="evidence" value="ECO:0007669"/>
    <property type="project" value="UniProtKB-UniRule"/>
</dbReference>
<reference evidence="11 12" key="1">
    <citation type="submission" date="2019-07" db="EMBL/GenBank/DDBJ databases">
        <title>Draft genome for Aliikangiella sp. M105.</title>
        <authorList>
            <person name="Wang G."/>
        </authorList>
    </citation>
    <scope>NUCLEOTIDE SEQUENCE [LARGE SCALE GENOMIC DNA]</scope>
    <source>
        <strain evidence="11 12">M105</strain>
    </source>
</reference>
<dbReference type="AlphaFoldDB" id="A0A545UBC3"/>
<dbReference type="GO" id="GO:0005886">
    <property type="term" value="C:plasma membrane"/>
    <property type="evidence" value="ECO:0007669"/>
    <property type="project" value="UniProtKB-SubCell"/>
</dbReference>
<evidence type="ECO:0000256" key="7">
    <source>
        <dbReference type="ARBA" id="ARBA00023136"/>
    </source>
</evidence>
<dbReference type="GO" id="GO:0006605">
    <property type="term" value="P:protein targeting"/>
    <property type="evidence" value="ECO:0007669"/>
    <property type="project" value="UniProtKB-UniRule"/>
</dbReference>
<keyword evidence="5 10" id="KW-0812">Transmembrane</keyword>
<keyword evidence="12" id="KW-1185">Reference proteome</keyword>
<comment type="subcellular location">
    <subcellularLocation>
        <location evidence="10">Cell membrane</location>
        <topology evidence="10">Multi-pass membrane protein</topology>
    </subcellularLocation>
    <subcellularLocation>
        <location evidence="10">Bacterial flagellum basal body</location>
    </subcellularLocation>
</comment>
<feature type="transmembrane region" description="Helical" evidence="10">
    <location>
        <begin position="95"/>
        <end position="115"/>
    </location>
</feature>
<dbReference type="PANTHER" id="PTHR30065">
    <property type="entry name" value="FLAGELLAR BIOSYNTHETIC PROTEIN FLIR"/>
    <property type="match status" value="1"/>
</dbReference>
<comment type="similarity">
    <text evidence="2 10">Belongs to the FliR/MopE/SpaR family.</text>
</comment>
<evidence type="ECO:0000256" key="8">
    <source>
        <dbReference type="ARBA" id="ARBA00023143"/>
    </source>
</evidence>
<evidence type="ECO:0000256" key="3">
    <source>
        <dbReference type="ARBA" id="ARBA00021717"/>
    </source>
</evidence>
<accession>A0A545UBC3</accession>
<keyword evidence="7 10" id="KW-0472">Membrane</keyword>
<evidence type="ECO:0000256" key="4">
    <source>
        <dbReference type="ARBA" id="ARBA00022475"/>
    </source>
</evidence>
<gene>
    <name evidence="11" type="primary">fliR</name>
    <name evidence="11" type="ORF">FLL46_17560</name>
</gene>
<dbReference type="NCBIfam" id="TIGR01400">
    <property type="entry name" value="fliR"/>
    <property type="match status" value="1"/>
</dbReference>
<evidence type="ECO:0000256" key="2">
    <source>
        <dbReference type="ARBA" id="ARBA00009772"/>
    </source>
</evidence>
<comment type="function">
    <text evidence="1 10">Role in flagellar biosynthesis.</text>
</comment>
<dbReference type="PRINTS" id="PR00953">
    <property type="entry name" value="TYPE3IMRPROT"/>
</dbReference>
<evidence type="ECO:0000256" key="5">
    <source>
        <dbReference type="ARBA" id="ARBA00022692"/>
    </source>
</evidence>
<keyword evidence="6 10" id="KW-1133">Transmembrane helix</keyword>
<dbReference type="OrthoDB" id="9797790at2"/>
<keyword evidence="8 10" id="KW-0975">Bacterial flagellum</keyword>
<feature type="transmembrane region" description="Helical" evidence="10">
    <location>
        <begin position="155"/>
        <end position="175"/>
    </location>
</feature>
<keyword evidence="11" id="KW-0966">Cell projection</keyword>
<keyword evidence="4 10" id="KW-1003">Cell membrane</keyword>
<evidence type="ECO:0000256" key="1">
    <source>
        <dbReference type="ARBA" id="ARBA00002578"/>
    </source>
</evidence>
<feature type="transmembrane region" description="Helical" evidence="10">
    <location>
        <begin position="40"/>
        <end position="58"/>
    </location>
</feature>